<accession>A0AB39PQ31</accession>
<dbReference type="RefSeq" id="WP_369166399.1">
    <property type="nucleotide sequence ID" value="NZ_CP163439.1"/>
</dbReference>
<name>A0AB39PQ31_9ACTN</name>
<evidence type="ECO:0000313" key="1">
    <source>
        <dbReference type="EMBL" id="XDQ31908.1"/>
    </source>
</evidence>
<sequence length="157" mass="15898">MVQSPGQLSIGSSRRLQLLCPFVDFALLGGNLLLKESDATLELVDVDGSTEAGFGPDGIAELGGQAALQLPDPCREALVTFQRVREVGLQRSSADRRDPPLLSGGVGGGVDAFEQVTMAIKEGPIDSGGSGETGDGDVPAALGGGVDGLTFAFGLGV</sequence>
<protein>
    <submittedName>
        <fullName evidence="1">Uncharacterized protein</fullName>
    </submittedName>
</protein>
<gene>
    <name evidence="1" type="ORF">AB5J49_00145</name>
</gene>
<reference evidence="1" key="1">
    <citation type="submission" date="2024-07" db="EMBL/GenBank/DDBJ databases">
        <authorList>
            <person name="Yu S.T."/>
        </authorList>
    </citation>
    <scope>NUCLEOTIDE SEQUENCE</scope>
    <source>
        <strain evidence="1">R28</strain>
    </source>
</reference>
<organism evidence="1">
    <name type="scientific">Streptomyces sp. R28</name>
    <dbReference type="NCBI Taxonomy" id="3238628"/>
    <lineage>
        <taxon>Bacteria</taxon>
        <taxon>Bacillati</taxon>
        <taxon>Actinomycetota</taxon>
        <taxon>Actinomycetes</taxon>
        <taxon>Kitasatosporales</taxon>
        <taxon>Streptomycetaceae</taxon>
        <taxon>Streptomyces</taxon>
    </lineage>
</organism>
<dbReference type="AlphaFoldDB" id="A0AB39PQ31"/>
<proteinExistence type="predicted"/>
<dbReference type="EMBL" id="CP163439">
    <property type="protein sequence ID" value="XDQ31908.1"/>
    <property type="molecule type" value="Genomic_DNA"/>
</dbReference>